<dbReference type="CTD" id="9816"/>
<dbReference type="GO" id="GO:1902036">
    <property type="term" value="P:regulation of hematopoietic stem cell differentiation"/>
    <property type="evidence" value="ECO:0000315"/>
    <property type="project" value="ZFIN"/>
</dbReference>
<feature type="domain" description="Nucleolar 27S pre-rRNA processing Urb2/Npa2 C-terminal" evidence="1">
    <location>
        <begin position="1361"/>
        <end position="1557"/>
    </location>
</feature>
<dbReference type="ZFIN" id="ZDB-GENE-030131-2621">
    <property type="gene designation" value="urb2"/>
</dbReference>
<name>A0AB32T6K3_DANRE</name>
<dbReference type="Pfam" id="PF10441">
    <property type="entry name" value="Urb2"/>
    <property type="match status" value="1"/>
</dbReference>
<keyword evidence="2" id="KW-1185">Reference proteome</keyword>
<dbReference type="Proteomes" id="UP000000437">
    <property type="component" value="Chromosome 13"/>
</dbReference>
<dbReference type="RefSeq" id="XP_068069016.1">
    <property type="nucleotide sequence ID" value="XM_068212915.1"/>
</dbReference>
<dbReference type="InterPro" id="IPR052609">
    <property type="entry name" value="Ribosome_Biogenesis_Reg"/>
</dbReference>
<dbReference type="PANTHER" id="PTHR15682:SF2">
    <property type="entry name" value="UNHEALTHY RIBOSOME BIOGENESIS PROTEIN 2 HOMOLOG"/>
    <property type="match status" value="1"/>
</dbReference>
<proteinExistence type="evidence at protein level"/>
<dbReference type="PANTHER" id="PTHR15682">
    <property type="entry name" value="UNHEALTHY RIBOSOME BIOGENESIS PROTEIN 2 HOMOLOG"/>
    <property type="match status" value="1"/>
</dbReference>
<keyword evidence="5" id="KW-1267">Proteomics identification</keyword>
<evidence type="ECO:0000313" key="3">
    <source>
        <dbReference type="RefSeq" id="XP_068069016.1"/>
    </source>
</evidence>
<evidence type="ECO:0000313" key="2">
    <source>
        <dbReference type="Proteomes" id="UP000000437"/>
    </source>
</evidence>
<dbReference type="InterPro" id="IPR018849">
    <property type="entry name" value="Urb2/Npa2_C"/>
</dbReference>
<evidence type="ECO:0000259" key="1">
    <source>
        <dbReference type="Pfam" id="PF10441"/>
    </source>
</evidence>
<reference evidence="3" key="1">
    <citation type="submission" date="2025-08" db="UniProtKB">
        <authorList>
            <consortium name="RefSeq"/>
        </authorList>
    </citation>
    <scope>IDENTIFICATION</scope>
    <source>
        <strain evidence="3">Tuebingen</strain>
        <tissue evidence="3">Fibroblasts and whole tissue</tissue>
    </source>
</reference>
<gene>
    <name evidence="3 4" type="primary">urb2</name>
    <name evidence="3" type="synonym">fc13e02</name>
    <name evidence="3" type="synonym">si:dkey-162b3.2</name>
    <name evidence="3" type="synonym">wu:fc13e02</name>
</gene>
<organism evidence="2 3">
    <name type="scientific">Danio rerio</name>
    <name type="common">Zebrafish</name>
    <name type="synonym">Brachydanio rerio</name>
    <dbReference type="NCBI Taxonomy" id="7955"/>
    <lineage>
        <taxon>Eukaryota</taxon>
        <taxon>Metazoa</taxon>
        <taxon>Chordata</taxon>
        <taxon>Craniata</taxon>
        <taxon>Vertebrata</taxon>
        <taxon>Euteleostomi</taxon>
        <taxon>Actinopterygii</taxon>
        <taxon>Neopterygii</taxon>
        <taxon>Teleostei</taxon>
        <taxon>Ostariophysi</taxon>
        <taxon>Cypriniformes</taxon>
        <taxon>Danionidae</taxon>
        <taxon>Danioninae</taxon>
        <taxon>Danio</taxon>
    </lineage>
</organism>
<sequence>MKTRIKGDPGDFLEVRGGEALLHQWKISIIDRSIDGAVDWSKAPPSWKGQQEALALNNTHFRNITQTYLKMAAIYSGIQLKLKNTRTPWPDKLKLARFAWISTQCLLPNKEQVLFDWTNHALTCFYNKKVEMPPEVVEGLWTYLDDILHSRKLHNVLSQGKTISLRLTVAQIINDRILDYTSGLRSVSFHTILSCCHGILTSPVLSVIYTAKYELLVQLLSRLCGLTSMQLRQQKYEEPLSLKAFEVLLVVLSNYLTVQKQQANSNRVFFQVTAHLLHPLLLLRHLLNTRVWTEKDDVKIRQNLSKEIRTKVDAVLQSALFLSDHLQSYKVEVSPSENEAGDRKSHIGKGLQGPLNTILTRICIHGASEEEEALFYAVKSNSLSLLFKFALDSFCRGGENKRVIFHLMAKLITALGFTDELDIDENFRASNWGICLLALENLLNSCLVGDIYNVAADRIQHGEVQFNFYRKVARLLFNNTQMGVPAWYRCLRALLALNHQILEPDLDELLSAVWVDAENMELRVRKAREALVSAVLQTYSKLRQLPKLIEELLDVVCRPAADELRPALLPEAIQKTLSQCLLDNPLRQNLEICGLILKRVQSCLLPHIQDETSDLALKVFSMSLLLHAVLFSFKTLDNSTPVPVVKQTLSLMTEMLKVVEDLLEQKLATKGPWMEKVQEVTLLLAHTWVEADALFQIHCTKYTSPSASQSSTLVDKALMLRNMDSPLGKLLQNLLALHKLKIHLLKSFSESSEMQKMAQFILNREELSVIHSLDQMWDFQFCNVNSSTYNAAHWFLVTSNLPLIAPYLDPNDRSVFAECMLKSLLQSLDASGSNLENTGISVCLISRQLLESPVLCELPEIFSALTKCIIKALFGLLDSSHMQLICPSFLTPPVENVEVKDEEMGMTPSMKRLKAIGLEMLYSVKMKSSVPLSKRQINGLLQLVKVTSVLNGYAMSYEDYLELFLTLLTLTSTIQCVEETNLSAFIELLKELFSVMASLLLAKNSQSILKVIHGSNLLEATMTTLFSRSSEGLFKSLDGPTWLSFLQSVQDFIQSLIRLIIDRKSSICLNLEKFTSFMVECNFTARVLTVDTGDLFSLQLHLVTLSALCREMMTTLGKNKQLDQALTHLLEKATAVMEPAIQAVLMGKGSCLLRQSFSVEVVTVMIRCELARASSSNDDGQEKISSMPFYRSFYQQILKELFPSPRPMDFLISSIHYLSAFHMAAEKTKVADLEDLHIEILQSIQALLSGTWMSLTDVKELEGPVKELLNQLMSNCSQEQFHLFLLMLREGLVAAKVEGGQCSEVLSAVTLIKLLACCLFPEHCSKAFWLITPQIISSLIFIIKESSKLPSLTRVLTVPGLEALTVLLRQGKAQISNPHQVIVVLGALQFVPLDSHCMEDYHSAFEAVHEALFAIIHCYPQVMLKASPTFLNCFYRLVSSVMHEGKQRSDTDRASEKDRESLLKCARLVERMYTHVASAAEDFTVLSSFMVAQYVSELQRVTLQPEIKAHLTEGIYCILDHCVEQDIKFLNTTLQMGVKEVFNELYSSYTHYHKSQRQGEEKYTV</sequence>
<dbReference type="AGR" id="ZFIN:ZDB-GENE-030131-2621"/>
<dbReference type="GeneID" id="570267"/>
<evidence type="ECO:0007829" key="5">
    <source>
        <dbReference type="PeptideAtlas" id="A0AB32T6K3"/>
    </source>
</evidence>
<protein>
    <submittedName>
        <fullName evidence="3">Unhealthy ribosome biogenesis protein 2 homolog isoform X1</fullName>
    </submittedName>
</protein>
<evidence type="ECO:0000313" key="4">
    <source>
        <dbReference type="ZFIN" id="ZDB-GENE-030131-2621"/>
    </source>
</evidence>
<accession>A0AB32T6K3</accession>